<dbReference type="EMBL" id="VSRR010000128">
    <property type="protein sequence ID" value="MPC10753.1"/>
    <property type="molecule type" value="Genomic_DNA"/>
</dbReference>
<gene>
    <name evidence="2" type="ORF">E2C01_003393</name>
</gene>
<proteinExistence type="predicted"/>
<comment type="caution">
    <text evidence="2">The sequence shown here is derived from an EMBL/GenBank/DDBJ whole genome shotgun (WGS) entry which is preliminary data.</text>
</comment>
<evidence type="ECO:0000256" key="1">
    <source>
        <dbReference type="SAM" id="MobiDB-lite"/>
    </source>
</evidence>
<keyword evidence="3" id="KW-1185">Reference proteome</keyword>
<organism evidence="2 3">
    <name type="scientific">Portunus trituberculatus</name>
    <name type="common">Swimming crab</name>
    <name type="synonym">Neptunus trituberculatus</name>
    <dbReference type="NCBI Taxonomy" id="210409"/>
    <lineage>
        <taxon>Eukaryota</taxon>
        <taxon>Metazoa</taxon>
        <taxon>Ecdysozoa</taxon>
        <taxon>Arthropoda</taxon>
        <taxon>Crustacea</taxon>
        <taxon>Multicrustacea</taxon>
        <taxon>Malacostraca</taxon>
        <taxon>Eumalacostraca</taxon>
        <taxon>Eucarida</taxon>
        <taxon>Decapoda</taxon>
        <taxon>Pleocyemata</taxon>
        <taxon>Brachyura</taxon>
        <taxon>Eubrachyura</taxon>
        <taxon>Portunoidea</taxon>
        <taxon>Portunidae</taxon>
        <taxon>Portuninae</taxon>
        <taxon>Portunus</taxon>
    </lineage>
</organism>
<feature type="region of interest" description="Disordered" evidence="1">
    <location>
        <begin position="100"/>
        <end position="123"/>
    </location>
</feature>
<sequence>MSGYLFFGAFSIMSDALLVRSEGIQFHIQAQVSTLPPTSYSLRKPSSESLSFSMYCGTSSSRGMGFTSTAGWDMSVWERRRDLKILLQGSVLVPAAIEAQEGAQGEGEEEEEGEQTRGNVNNLHLGCPGGRVRVVRPHHLLRLDDGQVFASLDNTPSTSGGTFCRDRRSLRLPRVSGAVVGWLSVLWEGVGSPVGLPRQEEQPQDQFPATFPSPSRREIKATIPGRQDFLTLAQADNTVHCWIKEMFPLAQ</sequence>
<protein>
    <submittedName>
        <fullName evidence="2">Uncharacterized protein</fullName>
    </submittedName>
</protein>
<dbReference type="AlphaFoldDB" id="A0A5B7CTF6"/>
<accession>A0A5B7CTF6</accession>
<name>A0A5B7CTF6_PORTR</name>
<evidence type="ECO:0000313" key="3">
    <source>
        <dbReference type="Proteomes" id="UP000324222"/>
    </source>
</evidence>
<reference evidence="2 3" key="1">
    <citation type="submission" date="2019-05" db="EMBL/GenBank/DDBJ databases">
        <title>Another draft genome of Portunus trituberculatus and its Hox gene families provides insights of decapod evolution.</title>
        <authorList>
            <person name="Jeong J.-H."/>
            <person name="Song I."/>
            <person name="Kim S."/>
            <person name="Choi T."/>
            <person name="Kim D."/>
            <person name="Ryu S."/>
            <person name="Kim W."/>
        </authorList>
    </citation>
    <scope>NUCLEOTIDE SEQUENCE [LARGE SCALE GENOMIC DNA]</scope>
    <source>
        <tissue evidence="2">Muscle</tissue>
    </source>
</reference>
<dbReference type="Proteomes" id="UP000324222">
    <property type="component" value="Unassembled WGS sequence"/>
</dbReference>
<evidence type="ECO:0000313" key="2">
    <source>
        <dbReference type="EMBL" id="MPC10753.1"/>
    </source>
</evidence>